<comment type="caution">
    <text evidence="9">The sequence shown here is derived from an EMBL/GenBank/DDBJ whole genome shotgun (WGS) entry which is preliminary data.</text>
</comment>
<accession>A0AAE3AM28</accession>
<dbReference type="AlphaFoldDB" id="A0AAE3AM28"/>
<dbReference type="Gene3D" id="1.10.3720.10">
    <property type="entry name" value="MetI-like"/>
    <property type="match status" value="1"/>
</dbReference>
<organism evidence="9 10">
    <name type="scientific">Hominenteromicrobium mulieris</name>
    <dbReference type="NCBI Taxonomy" id="2885357"/>
    <lineage>
        <taxon>Bacteria</taxon>
        <taxon>Bacillati</taxon>
        <taxon>Bacillota</taxon>
        <taxon>Clostridia</taxon>
        <taxon>Eubacteriales</taxon>
        <taxon>Oscillospiraceae</taxon>
        <taxon>Hominenteromicrobium</taxon>
    </lineage>
</organism>
<dbReference type="RefSeq" id="WP_308448996.1">
    <property type="nucleotide sequence ID" value="NZ_JAJEQC010000004.1"/>
</dbReference>
<keyword evidence="4 7" id="KW-0812">Transmembrane</keyword>
<dbReference type="InterPro" id="IPR000515">
    <property type="entry name" value="MetI-like"/>
</dbReference>
<dbReference type="Pfam" id="PF00528">
    <property type="entry name" value="BPD_transp_1"/>
    <property type="match status" value="1"/>
</dbReference>
<evidence type="ECO:0000256" key="4">
    <source>
        <dbReference type="ARBA" id="ARBA00022692"/>
    </source>
</evidence>
<dbReference type="InterPro" id="IPR035906">
    <property type="entry name" value="MetI-like_sf"/>
</dbReference>
<name>A0AAE3AM28_9FIRM</name>
<evidence type="ECO:0000256" key="7">
    <source>
        <dbReference type="RuleBase" id="RU363032"/>
    </source>
</evidence>
<feature type="domain" description="ABC transmembrane type-1" evidence="8">
    <location>
        <begin position="82"/>
        <end position="297"/>
    </location>
</feature>
<evidence type="ECO:0000256" key="2">
    <source>
        <dbReference type="ARBA" id="ARBA00022448"/>
    </source>
</evidence>
<proteinExistence type="inferred from homology"/>
<evidence type="ECO:0000313" key="9">
    <source>
        <dbReference type="EMBL" id="MCC2136528.1"/>
    </source>
</evidence>
<comment type="similarity">
    <text evidence="7">Belongs to the binding-protein-dependent transport system permease family.</text>
</comment>
<sequence>MEKKEKTIKQKSLWQEIWKNKAIYLIMLPGIIWFIVFSYGPMSGLQLAFKTYSMKRGIWGSPWCGLENFQYVFRDPSFLKSVGTTLWINAGRLIFQFPIPIILALLMNELRMKRYKKVVQTVLTFPHFLSWVIVASIAINVLSYDGLLNSLILSFGGETVNFTGNAKLFQPLLYITENWKSAGWSAIIYMAAISGIDMDQYEAADLDGASRIQKIFRITLPNILPTISVMFVLQMGNMMSGGFDQIFNLSNPAVKEVSEILDMYIYNISFGSTPDFGFSTAVSFFRSVVNCIFLVAADRGAKALGGSGLFG</sequence>
<evidence type="ECO:0000313" key="10">
    <source>
        <dbReference type="Proteomes" id="UP001199424"/>
    </source>
</evidence>
<keyword evidence="6 7" id="KW-0472">Membrane</keyword>
<comment type="subcellular location">
    <subcellularLocation>
        <location evidence="1 7">Cell membrane</location>
        <topology evidence="1 7">Multi-pass membrane protein</topology>
    </subcellularLocation>
</comment>
<dbReference type="PANTHER" id="PTHR43227">
    <property type="entry name" value="BLL4140 PROTEIN"/>
    <property type="match status" value="1"/>
</dbReference>
<evidence type="ECO:0000259" key="8">
    <source>
        <dbReference type="PROSITE" id="PS50928"/>
    </source>
</evidence>
<feature type="transmembrane region" description="Helical" evidence="7">
    <location>
        <begin position="21"/>
        <end position="40"/>
    </location>
</feature>
<evidence type="ECO:0000256" key="1">
    <source>
        <dbReference type="ARBA" id="ARBA00004651"/>
    </source>
</evidence>
<evidence type="ECO:0000256" key="3">
    <source>
        <dbReference type="ARBA" id="ARBA00022475"/>
    </source>
</evidence>
<keyword evidence="5 7" id="KW-1133">Transmembrane helix</keyword>
<keyword evidence="3" id="KW-1003">Cell membrane</keyword>
<gene>
    <name evidence="9" type="ORF">LKD31_05810</name>
</gene>
<evidence type="ECO:0000256" key="5">
    <source>
        <dbReference type="ARBA" id="ARBA00022989"/>
    </source>
</evidence>
<feature type="transmembrane region" description="Helical" evidence="7">
    <location>
        <begin position="118"/>
        <end position="142"/>
    </location>
</feature>
<reference evidence="9" key="1">
    <citation type="submission" date="2021-10" db="EMBL/GenBank/DDBJ databases">
        <title>Anaerobic single-cell dispensing facilitates the cultivation of human gut bacteria.</title>
        <authorList>
            <person name="Afrizal A."/>
        </authorList>
    </citation>
    <scope>NUCLEOTIDE SEQUENCE</scope>
    <source>
        <strain evidence="9">CLA-AA-H250</strain>
    </source>
</reference>
<feature type="transmembrane region" description="Helical" evidence="7">
    <location>
        <begin position="86"/>
        <end position="106"/>
    </location>
</feature>
<dbReference type="EMBL" id="JAJEQC010000004">
    <property type="protein sequence ID" value="MCC2136528.1"/>
    <property type="molecule type" value="Genomic_DNA"/>
</dbReference>
<dbReference type="GO" id="GO:0055085">
    <property type="term" value="P:transmembrane transport"/>
    <property type="evidence" value="ECO:0007669"/>
    <property type="project" value="InterPro"/>
</dbReference>
<evidence type="ECO:0000256" key="6">
    <source>
        <dbReference type="ARBA" id="ARBA00023136"/>
    </source>
</evidence>
<protein>
    <submittedName>
        <fullName evidence="9">ABC transporter permease subunit</fullName>
    </submittedName>
</protein>
<dbReference type="GO" id="GO:0005886">
    <property type="term" value="C:plasma membrane"/>
    <property type="evidence" value="ECO:0007669"/>
    <property type="project" value="UniProtKB-SubCell"/>
</dbReference>
<dbReference type="SUPFAM" id="SSF161098">
    <property type="entry name" value="MetI-like"/>
    <property type="match status" value="1"/>
</dbReference>
<dbReference type="PANTHER" id="PTHR43227:SF11">
    <property type="entry name" value="BLL4140 PROTEIN"/>
    <property type="match status" value="1"/>
</dbReference>
<keyword evidence="2 7" id="KW-0813">Transport</keyword>
<dbReference type="InterPro" id="IPR050809">
    <property type="entry name" value="UgpAE/MalFG_permease"/>
</dbReference>
<dbReference type="Proteomes" id="UP001199424">
    <property type="component" value="Unassembled WGS sequence"/>
</dbReference>
<keyword evidence="10" id="KW-1185">Reference proteome</keyword>
<dbReference type="CDD" id="cd06261">
    <property type="entry name" value="TM_PBP2"/>
    <property type="match status" value="1"/>
</dbReference>
<dbReference type="PROSITE" id="PS50928">
    <property type="entry name" value="ABC_TM1"/>
    <property type="match status" value="1"/>
</dbReference>